<evidence type="ECO:0000256" key="2">
    <source>
        <dbReference type="ARBA" id="ARBA00022679"/>
    </source>
</evidence>
<dbReference type="PIRSF" id="PIRSF004553">
    <property type="entry name" value="CHP00095"/>
    <property type="match status" value="1"/>
</dbReference>
<dbReference type="GO" id="GO:0003676">
    <property type="term" value="F:nucleic acid binding"/>
    <property type="evidence" value="ECO:0007669"/>
    <property type="project" value="InterPro"/>
</dbReference>
<dbReference type="AlphaFoldDB" id="A0A846TW70"/>
<protein>
    <submittedName>
        <fullName evidence="3">16S rRNA (Guanine(966)-N(2))-methyltransferase RsmD</fullName>
        <ecNumber evidence="3">2.1.1.171</ecNumber>
    </submittedName>
</protein>
<organism evidence="3 4">
    <name type="scientific">Spiroplasma platyhelix PALS-1</name>
    <dbReference type="NCBI Taxonomy" id="1276218"/>
    <lineage>
        <taxon>Bacteria</taxon>
        <taxon>Bacillati</taxon>
        <taxon>Mycoplasmatota</taxon>
        <taxon>Mollicutes</taxon>
        <taxon>Entomoplasmatales</taxon>
        <taxon>Spiroplasmataceae</taxon>
        <taxon>Spiroplasma</taxon>
    </lineage>
</organism>
<dbReference type="SUPFAM" id="SSF53335">
    <property type="entry name" value="S-adenosyl-L-methionine-dependent methyltransferases"/>
    <property type="match status" value="1"/>
</dbReference>
<dbReference type="PANTHER" id="PTHR43542">
    <property type="entry name" value="METHYLTRANSFERASE"/>
    <property type="match status" value="1"/>
</dbReference>
<keyword evidence="4" id="KW-1185">Reference proteome</keyword>
<keyword evidence="1 3" id="KW-0489">Methyltransferase</keyword>
<dbReference type="EC" id="2.1.1.171" evidence="3"/>
<evidence type="ECO:0000256" key="1">
    <source>
        <dbReference type="ARBA" id="ARBA00022603"/>
    </source>
</evidence>
<dbReference type="NCBIfam" id="TIGR00095">
    <property type="entry name" value="16S rRNA (guanine(966)-N(2))-methyltransferase RsmD"/>
    <property type="match status" value="1"/>
</dbReference>
<keyword evidence="2 3" id="KW-0808">Transferase</keyword>
<dbReference type="EMBL" id="JAAVVK010000001">
    <property type="protein sequence ID" value="NKE38231.1"/>
    <property type="molecule type" value="Genomic_DNA"/>
</dbReference>
<dbReference type="CDD" id="cd02440">
    <property type="entry name" value="AdoMet_MTases"/>
    <property type="match status" value="1"/>
</dbReference>
<dbReference type="PROSITE" id="PS00092">
    <property type="entry name" value="N6_MTASE"/>
    <property type="match status" value="1"/>
</dbReference>
<proteinExistence type="predicted"/>
<dbReference type="InterPro" id="IPR004398">
    <property type="entry name" value="RNA_MeTrfase_RsmD"/>
</dbReference>
<evidence type="ECO:0000313" key="3">
    <source>
        <dbReference type="EMBL" id="NKE38231.1"/>
    </source>
</evidence>
<gene>
    <name evidence="3" type="primary">rsmD</name>
    <name evidence="3" type="ORF">HER12_00475</name>
</gene>
<evidence type="ECO:0000313" key="4">
    <source>
        <dbReference type="Proteomes" id="UP000584587"/>
    </source>
</evidence>
<dbReference type="RefSeq" id="WP_168104708.1">
    <property type="nucleotide sequence ID" value="NZ_CP051215.1"/>
</dbReference>
<reference evidence="3 4" key="1">
    <citation type="submission" date="2020-04" db="EMBL/GenBank/DDBJ databases">
        <title>Complete genome sequence of Spiroplasma platyhelix ATCC 51748, an insect isolate.</title>
        <authorList>
            <person name="Green E.A."/>
            <person name="Klassen J.L."/>
        </authorList>
    </citation>
    <scope>NUCLEOTIDE SEQUENCE [LARGE SCALE GENOMIC DNA]</scope>
    <source>
        <strain evidence="3 4">PALS-1</strain>
    </source>
</reference>
<dbReference type="InterPro" id="IPR002052">
    <property type="entry name" value="DNA_methylase_N6_adenine_CS"/>
</dbReference>
<dbReference type="Pfam" id="PF03602">
    <property type="entry name" value="Cons_hypoth95"/>
    <property type="match status" value="1"/>
</dbReference>
<name>A0A846TW70_9MOLU</name>
<dbReference type="GO" id="GO:0052913">
    <property type="term" value="F:16S rRNA (guanine(966)-N(2))-methyltransferase activity"/>
    <property type="evidence" value="ECO:0007669"/>
    <property type="project" value="UniProtKB-EC"/>
</dbReference>
<accession>A0A846TW70</accession>
<dbReference type="PANTHER" id="PTHR43542:SF1">
    <property type="entry name" value="METHYLTRANSFERASE"/>
    <property type="match status" value="1"/>
</dbReference>
<dbReference type="Gene3D" id="3.40.50.150">
    <property type="entry name" value="Vaccinia Virus protein VP39"/>
    <property type="match status" value="1"/>
</dbReference>
<dbReference type="Proteomes" id="UP000584587">
    <property type="component" value="Unassembled WGS sequence"/>
</dbReference>
<sequence length="185" mass="21262">MNIIGGTLKGKKLITLEGKDTRPTLTRIKENIFNILQNYSQFTDLIVVDVFAGSGSLALESLSRQAKFAYLNDSNLEACKIIKRNIANCRFDKITLVSNVDYQTFFKTFKTKLDLLFIDPPFADITCQQWILDYCQKHNLLNPKALIVLETNVYLKDLSLNSDFTILSEKKYGKIYITIIQYQKQ</sequence>
<dbReference type="InterPro" id="IPR029063">
    <property type="entry name" value="SAM-dependent_MTases_sf"/>
</dbReference>
<comment type="caution">
    <text evidence="3">The sequence shown here is derived from an EMBL/GenBank/DDBJ whole genome shotgun (WGS) entry which is preliminary data.</text>
</comment>